<dbReference type="GO" id="GO:0006606">
    <property type="term" value="P:protein import into nucleus"/>
    <property type="evidence" value="ECO:0007669"/>
    <property type="project" value="TreeGrafter"/>
</dbReference>
<keyword evidence="3" id="KW-0813">Transport</keyword>
<gene>
    <name evidence="7" type="ORF">U9M48_006641</name>
</gene>
<dbReference type="InterPro" id="IPR007187">
    <property type="entry name" value="Nucleoporin_Nup133/Nup155_C"/>
</dbReference>
<dbReference type="Gene3D" id="1.25.40.450">
    <property type="entry name" value="Nucleoporin, helical domain, N-terminal subdomain"/>
    <property type="match status" value="1"/>
</dbReference>
<dbReference type="Gene3D" id="1.20.120.1880">
    <property type="entry name" value="Nucleoporin, helical C-terminal domain"/>
    <property type="match status" value="1"/>
</dbReference>
<dbReference type="SUPFAM" id="SSF50969">
    <property type="entry name" value="YVTN repeat-like/Quinoprotein amine dehydrogenase"/>
    <property type="match status" value="1"/>
</dbReference>
<dbReference type="FunFam" id="1.25.40.450:FF:000003">
    <property type="entry name" value="Nuclear pore complex protein NUP155"/>
    <property type="match status" value="1"/>
</dbReference>
<evidence type="ECO:0000256" key="1">
    <source>
        <dbReference type="ARBA" id="ARBA00004123"/>
    </source>
</evidence>
<dbReference type="GO" id="GO:0006405">
    <property type="term" value="P:RNA export from nucleus"/>
    <property type="evidence" value="ECO:0007669"/>
    <property type="project" value="TreeGrafter"/>
</dbReference>
<feature type="domain" description="Nucleoporin Nup133/Nup155-like C-terminal" evidence="5">
    <location>
        <begin position="649"/>
        <end position="1261"/>
    </location>
</feature>
<dbReference type="Gene3D" id="1.25.40.440">
    <property type="entry name" value="Nucleoporin, helical domain, central subdomain"/>
    <property type="match status" value="1"/>
</dbReference>
<evidence type="ECO:0000256" key="4">
    <source>
        <dbReference type="ARBA" id="ARBA00023242"/>
    </source>
</evidence>
<dbReference type="Gene3D" id="1.20.120.1050">
    <property type="match status" value="1"/>
</dbReference>
<evidence type="ECO:0000259" key="6">
    <source>
        <dbReference type="Pfam" id="PF08801"/>
    </source>
</evidence>
<comment type="similarity">
    <text evidence="2">Belongs to the non-repetitive/WGA-negative nucleoporin family.</text>
</comment>
<proteinExistence type="inferred from homology"/>
<dbReference type="PANTHER" id="PTHR10350:SF6">
    <property type="entry name" value="NUCLEAR PORE COMPLEX PROTEIN NUP155"/>
    <property type="match status" value="1"/>
</dbReference>
<evidence type="ECO:0000259" key="5">
    <source>
        <dbReference type="Pfam" id="PF03177"/>
    </source>
</evidence>
<dbReference type="FunFam" id="1.20.120.1880:FF:000011">
    <property type="entry name" value="Nuclear pore complex protein NUP155"/>
    <property type="match status" value="1"/>
</dbReference>
<protein>
    <recommendedName>
        <fullName evidence="9">Nuclear pore complex protein NUP155</fullName>
    </recommendedName>
</protein>
<evidence type="ECO:0008006" key="9">
    <source>
        <dbReference type="Google" id="ProtNLM"/>
    </source>
</evidence>
<dbReference type="GO" id="GO:0017056">
    <property type="term" value="F:structural constituent of nuclear pore"/>
    <property type="evidence" value="ECO:0007669"/>
    <property type="project" value="InterPro"/>
</dbReference>
<organism evidence="7 8">
    <name type="scientific">Paspalum notatum var. saurae</name>
    <dbReference type="NCBI Taxonomy" id="547442"/>
    <lineage>
        <taxon>Eukaryota</taxon>
        <taxon>Viridiplantae</taxon>
        <taxon>Streptophyta</taxon>
        <taxon>Embryophyta</taxon>
        <taxon>Tracheophyta</taxon>
        <taxon>Spermatophyta</taxon>
        <taxon>Magnoliopsida</taxon>
        <taxon>Liliopsida</taxon>
        <taxon>Poales</taxon>
        <taxon>Poaceae</taxon>
        <taxon>PACMAD clade</taxon>
        <taxon>Panicoideae</taxon>
        <taxon>Andropogonodae</taxon>
        <taxon>Paspaleae</taxon>
        <taxon>Paspalinae</taxon>
        <taxon>Paspalum</taxon>
    </lineage>
</organism>
<dbReference type="Gene3D" id="1.20.58.1780">
    <property type="match status" value="1"/>
</dbReference>
<dbReference type="InterPro" id="IPR004870">
    <property type="entry name" value="Nucleoporin_Nup155"/>
</dbReference>
<reference evidence="7 8" key="1">
    <citation type="submission" date="2024-02" db="EMBL/GenBank/DDBJ databases">
        <title>High-quality chromosome-scale genome assembly of Pensacola bahiagrass (Paspalum notatum Flugge var. saurae).</title>
        <authorList>
            <person name="Vega J.M."/>
            <person name="Podio M."/>
            <person name="Orjuela J."/>
            <person name="Siena L.A."/>
            <person name="Pessino S.C."/>
            <person name="Combes M.C."/>
            <person name="Mariac C."/>
            <person name="Albertini E."/>
            <person name="Pupilli F."/>
            <person name="Ortiz J.P.A."/>
            <person name="Leblanc O."/>
        </authorList>
    </citation>
    <scope>NUCLEOTIDE SEQUENCE [LARGE SCALE GENOMIC DNA]</scope>
    <source>
        <strain evidence="7">R1</strain>
        <tissue evidence="7">Leaf</tissue>
    </source>
</reference>
<dbReference type="InterPro" id="IPR042533">
    <property type="entry name" value="Nucleoporin_Nup155_C_1"/>
</dbReference>
<evidence type="ECO:0000313" key="7">
    <source>
        <dbReference type="EMBL" id="WVZ56055.1"/>
    </source>
</evidence>
<dbReference type="InterPro" id="IPR011044">
    <property type="entry name" value="Quino_amine_DH_bsu"/>
</dbReference>
<dbReference type="FunFam" id="1.25.40.440:FF:000002">
    <property type="entry name" value="Nuclear pore complex protein NUP155"/>
    <property type="match status" value="1"/>
</dbReference>
<dbReference type="PANTHER" id="PTHR10350">
    <property type="entry name" value="NUCLEAR PORE COMPLEX PROTEIN NUP155"/>
    <property type="match status" value="1"/>
</dbReference>
<name>A0AAQ3SLW7_PASNO</name>
<dbReference type="InterPro" id="IPR042538">
    <property type="entry name" value="Nucleoporin_Nup155_C_3"/>
</dbReference>
<dbReference type="Proteomes" id="UP001341281">
    <property type="component" value="Chromosome 02"/>
</dbReference>
<dbReference type="GO" id="GO:0044611">
    <property type="term" value="C:nuclear pore inner ring"/>
    <property type="evidence" value="ECO:0007669"/>
    <property type="project" value="TreeGrafter"/>
</dbReference>
<dbReference type="GO" id="GO:0000972">
    <property type="term" value="P:transcription-dependent tethering of RNA polymerase II gene DNA at nuclear periphery"/>
    <property type="evidence" value="ECO:0007669"/>
    <property type="project" value="TreeGrafter"/>
</dbReference>
<evidence type="ECO:0000256" key="3">
    <source>
        <dbReference type="ARBA" id="ARBA00022448"/>
    </source>
</evidence>
<dbReference type="GO" id="GO:0036228">
    <property type="term" value="P:protein localization to nuclear inner membrane"/>
    <property type="evidence" value="ECO:0007669"/>
    <property type="project" value="TreeGrafter"/>
</dbReference>
<dbReference type="InterPro" id="IPR042537">
    <property type="entry name" value="Nucleoporin_Nup155_C_2"/>
</dbReference>
<dbReference type="Pfam" id="PF08801">
    <property type="entry name" value="Nucleoporin_N"/>
    <property type="match status" value="1"/>
</dbReference>
<accession>A0AAQ3SLW7</accession>
<keyword evidence="8" id="KW-1185">Reference proteome</keyword>
<evidence type="ECO:0000256" key="2">
    <source>
        <dbReference type="ARBA" id="ARBA00007373"/>
    </source>
</evidence>
<dbReference type="Pfam" id="PF03177">
    <property type="entry name" value="Nucleoporin_C"/>
    <property type="match status" value="1"/>
</dbReference>
<evidence type="ECO:0000313" key="8">
    <source>
        <dbReference type="Proteomes" id="UP001341281"/>
    </source>
</evidence>
<keyword evidence="4" id="KW-0539">Nucleus</keyword>
<comment type="subcellular location">
    <subcellularLocation>
        <location evidence="1">Nucleus</location>
    </subcellularLocation>
</comment>
<dbReference type="EMBL" id="CP144746">
    <property type="protein sequence ID" value="WVZ56055.1"/>
    <property type="molecule type" value="Genomic_DNA"/>
</dbReference>
<sequence>MAWGEDEAIGPDVASAGLHVSERIGRDAGAQPDLEEALEASRYASHPYSSHPKDWPPLVEVAETRQLPPTLIERYNAAAGEGTALCGIFSDIHRAWATVDNSFFIWRFDKWDEQCQEYNVDEQAICAVGLARAKPGIFVEAIQYLLVLATPVELVLVGVCCSASADGTDPYAELSLQPLPEYMIGTDGVTMTCITCTDKGQIFLAGRDGHIYEMQYTTGSGWRKRCRKVCLTTGIGSILSRWVLPNAFKFSTVDPIVDMVIDEERNTIYARTEGMKLQLFDLGANGDGPLTKITEEKNIVDPRDAPYGGRRPNASRAARSPKPSIVCISPLSAMESKWLHAVAVLSDGKRLFLTTSGGSGSSVGLINGLQRPTCLKIVATRPSPPLGVGGGLTFGAVSAAGRAHPEDLALKVESAFYSAGALIMSDSSATAMSSLLAVQKDSAAQLSLPSTFGTTSRSSRALRETVSALPVEGRMLCASDVLPLPDAAFTIQSLYADVECFTGFRKPSEKASIKLWAKGDLPTQHILPRRRVAVFNTMGLMEVIFNRPVDILRKLFDGNTLRSQIEEFFTRFGAGEAAAMCLMLAAKLLYAEDSLISNTVSEKAAEAFEDPGLVGMPQIDGTTALSNARTQAGGFSMGQVVQEAEPLFSGAYEGLCLCSSRLLYPIWELPIMVIRGPASTNEREDGVVVCRLSAGAMKVLESKIRSLETFLRSRRNKRRGLYGYVAGLGDSGSILYKTGPIGSVGHSNGRNPYNSQIQDMNPADQSASNKKPRLLYTSAELAAMEVRAMECLRRLLRRSGEALFLLQLICQHNVARLAQTLGNDLRKKFVQLTFHQLVCSEDGDHLAMRLISALMEYYIGPEGRGSVEEISTKLREGCPSYFNESDYKFYLAVECLERASMTNNPDERDILARDAFNLLTKIPDSADLSAICKRFENLRYYEAVVRLPLQKAQALDSNADVINGQIDPRNHETVMLQREQCYEIVMNALRTLKGVGQSGTQGADKSSGLATAVDPASRSKYIKQIIQLSVQWPDTIFHEHLYRTLIELGLENELLEYGGSDLVSFLQSAGRKHQEEVRAVSSVTSGAAKFHDLGAPISTRQTKYLELLAKYYVLKGEHIAAARMLLILAERQCSNSDEAPTLDKRYEYLRDAVLQAKSAGIAADSSRNPIDSSTVDLLEGKLAVLRFQMQIKQELELMAARAQNIPSSSASPSDPFPRDNVLADAETAQAAKDKAKELSLNLKSITQLYNDYAVPFNLWEKDDELSILVLWCKMVARGEEFEVEAVPCGRETGRGRMEKRSFCSLYRSITCLKRKIASMVDLPGMNPNWFMVCLEMLSFANYSGDADSKIVREIWARLLDQALTRGGVAEACSVVKRVGSKLDPADGACLPLDIICLHLEKAALDRLSSGEELVGDDDVARALLGACKCLPEPVLAVYDQLLSNGAIMPSLNLKLRLLRSVLAILREWGMSVIAHRLGTTSAGASFFFDGSFSLNQTGTANQGARDKIISLANRQVYVLHLYMTEVRRLTLPQNQTENVYRGFRELEEKLLSPY</sequence>
<feature type="domain" description="Nucleoporin Nup133/Nup155-like N-terminal" evidence="6">
    <location>
        <begin position="55"/>
        <end position="476"/>
    </location>
</feature>
<dbReference type="InterPro" id="IPR014908">
    <property type="entry name" value="Nucleoporin_Nup133/Nup155_N"/>
</dbReference>